<dbReference type="RefSeq" id="YP_009819927.1">
    <property type="nucleotide sequence ID" value="NC_048155.1"/>
</dbReference>
<evidence type="ECO:0000256" key="1">
    <source>
        <dbReference type="SAM" id="MobiDB-lite"/>
    </source>
</evidence>
<dbReference type="EMBL" id="MK450431">
    <property type="protein sequence ID" value="QAX94748.1"/>
    <property type="molecule type" value="Genomic_DNA"/>
</dbReference>
<dbReference type="KEGG" id="vg:55011351"/>
<feature type="region of interest" description="Disordered" evidence="1">
    <location>
        <begin position="211"/>
        <end position="246"/>
    </location>
</feature>
<organism evidence="2 3">
    <name type="scientific">Streptomyces phage Lilbooboo</name>
    <dbReference type="NCBI Taxonomy" id="2510571"/>
    <lineage>
        <taxon>Viruses</taxon>
        <taxon>Duplodnaviria</taxon>
        <taxon>Heunggongvirae</taxon>
        <taxon>Uroviricota</taxon>
        <taxon>Caudoviricetes</taxon>
        <taxon>Colingsworthviridae</taxon>
        <taxon>Vashvirus</taxon>
        <taxon>Vashvirus lilbooboo</taxon>
    </lineage>
</organism>
<protein>
    <submittedName>
        <fullName evidence="2">Uncharacterized protein</fullName>
    </submittedName>
</protein>
<feature type="compositionally biased region" description="Low complexity" evidence="1">
    <location>
        <begin position="211"/>
        <end position="232"/>
    </location>
</feature>
<evidence type="ECO:0000313" key="2">
    <source>
        <dbReference type="EMBL" id="QAX94748.1"/>
    </source>
</evidence>
<feature type="compositionally biased region" description="Polar residues" evidence="1">
    <location>
        <begin position="60"/>
        <end position="75"/>
    </location>
</feature>
<feature type="compositionally biased region" description="Basic residues" evidence="1">
    <location>
        <begin position="94"/>
        <end position="104"/>
    </location>
</feature>
<feature type="compositionally biased region" description="Acidic residues" evidence="1">
    <location>
        <begin position="49"/>
        <end position="58"/>
    </location>
</feature>
<keyword evidence="3" id="KW-1185">Reference proteome</keyword>
<dbReference type="GeneID" id="55011351"/>
<feature type="region of interest" description="Disordered" evidence="1">
    <location>
        <begin position="27"/>
        <end position="121"/>
    </location>
</feature>
<reference evidence="2 3" key="1">
    <citation type="submission" date="2019-01" db="EMBL/GenBank/DDBJ databases">
        <authorList>
            <person name="Mealing A.M."/>
            <person name="Davis A.C."/>
            <person name="Nayek S."/>
            <person name="Klug H.M."/>
            <person name="Layton S.R."/>
            <person name="Kim T."/>
            <person name="Hughes L.E."/>
            <person name="Garlena R.A."/>
            <person name="Russell D.A."/>
            <person name="Pope W.H."/>
            <person name="Jacobs-Sera D."/>
            <person name="Hatfull G.F."/>
        </authorList>
    </citation>
    <scope>NUCLEOTIDE SEQUENCE [LARGE SCALE GENOMIC DNA]</scope>
</reference>
<proteinExistence type="predicted"/>
<gene>
    <name evidence="2" type="primary">49</name>
    <name evidence="2" type="ORF">SEA_LILBOOBOO_49</name>
</gene>
<evidence type="ECO:0000313" key="3">
    <source>
        <dbReference type="Proteomes" id="UP000290260"/>
    </source>
</evidence>
<sequence length="246" mass="25286">MRKIVFPASIVASAATAFGLGAIAFNSPNAPAGANPLPQPTATVTAPALEDDAQDVADDTTPTKAAESPNSTPTTGKHAKTYTGSEKVATTPSKPKHAKPKATTKPKAGSKGPIKDAQDDGKVLDDIGKTFLPNGVGVHVPDELLPFPGPGYTGPPTTIETQEDADTFAQSSAYNPADVVSGPNIITDPDKPWFHFPTGTVTAQPAESTPVVSTPVEAPEPVVTSPVTTEPVRTGGLVTGTRPRFF</sequence>
<name>A0A411B321_9CAUD</name>
<dbReference type="Proteomes" id="UP000290260">
    <property type="component" value="Segment"/>
</dbReference>
<accession>A0A411B321</accession>